<evidence type="ECO:0000256" key="6">
    <source>
        <dbReference type="ARBA" id="ARBA00022840"/>
    </source>
</evidence>
<dbReference type="EC" id="2.7.11.1" evidence="1"/>
<accession>A0A7S3ZGF4</accession>
<dbReference type="Gene3D" id="1.10.510.10">
    <property type="entry name" value="Transferase(Phosphotransferase) domain 1"/>
    <property type="match status" value="1"/>
</dbReference>
<feature type="region of interest" description="Disordered" evidence="9">
    <location>
        <begin position="435"/>
        <end position="473"/>
    </location>
</feature>
<dbReference type="Pfam" id="PF00069">
    <property type="entry name" value="Pkinase"/>
    <property type="match status" value="1"/>
</dbReference>
<keyword evidence="3" id="KW-0808">Transferase</keyword>
<comment type="catalytic activity">
    <reaction evidence="8">
        <text>L-seryl-[protein] + ATP = O-phospho-L-seryl-[protein] + ADP + H(+)</text>
        <dbReference type="Rhea" id="RHEA:17989"/>
        <dbReference type="Rhea" id="RHEA-COMP:9863"/>
        <dbReference type="Rhea" id="RHEA-COMP:11604"/>
        <dbReference type="ChEBI" id="CHEBI:15378"/>
        <dbReference type="ChEBI" id="CHEBI:29999"/>
        <dbReference type="ChEBI" id="CHEBI:30616"/>
        <dbReference type="ChEBI" id="CHEBI:83421"/>
        <dbReference type="ChEBI" id="CHEBI:456216"/>
        <dbReference type="EC" id="2.7.11.1"/>
    </reaction>
</comment>
<feature type="region of interest" description="Disordered" evidence="9">
    <location>
        <begin position="315"/>
        <end position="348"/>
    </location>
</feature>
<reference evidence="11" key="1">
    <citation type="submission" date="2021-01" db="EMBL/GenBank/DDBJ databases">
        <authorList>
            <person name="Corre E."/>
            <person name="Pelletier E."/>
            <person name="Niang G."/>
            <person name="Scheremetjew M."/>
            <person name="Finn R."/>
            <person name="Kale V."/>
            <person name="Holt S."/>
            <person name="Cochrane G."/>
            <person name="Meng A."/>
            <person name="Brown T."/>
            <person name="Cohen L."/>
        </authorList>
    </citation>
    <scope>NUCLEOTIDE SEQUENCE</scope>
    <source>
        <strain evidence="11">CCCM811</strain>
    </source>
</reference>
<evidence type="ECO:0000256" key="7">
    <source>
        <dbReference type="ARBA" id="ARBA00047899"/>
    </source>
</evidence>
<organism evidence="11">
    <name type="scientific">Lotharella globosa</name>
    <dbReference type="NCBI Taxonomy" id="91324"/>
    <lineage>
        <taxon>Eukaryota</taxon>
        <taxon>Sar</taxon>
        <taxon>Rhizaria</taxon>
        <taxon>Cercozoa</taxon>
        <taxon>Chlorarachniophyceae</taxon>
        <taxon>Lotharella</taxon>
    </lineage>
</organism>
<evidence type="ECO:0000256" key="4">
    <source>
        <dbReference type="ARBA" id="ARBA00022741"/>
    </source>
</evidence>
<dbReference type="SMART" id="SM00220">
    <property type="entry name" value="S_TKc"/>
    <property type="match status" value="1"/>
</dbReference>
<evidence type="ECO:0000256" key="2">
    <source>
        <dbReference type="ARBA" id="ARBA00022527"/>
    </source>
</evidence>
<dbReference type="SUPFAM" id="SSF56112">
    <property type="entry name" value="Protein kinase-like (PK-like)"/>
    <property type="match status" value="1"/>
</dbReference>
<evidence type="ECO:0000313" key="11">
    <source>
        <dbReference type="EMBL" id="CAE0682425.1"/>
    </source>
</evidence>
<dbReference type="InterPro" id="IPR008271">
    <property type="entry name" value="Ser/Thr_kinase_AS"/>
</dbReference>
<keyword evidence="6" id="KW-0067">ATP-binding</keyword>
<keyword evidence="4" id="KW-0547">Nucleotide-binding</keyword>
<feature type="region of interest" description="Disordered" evidence="9">
    <location>
        <begin position="367"/>
        <end position="400"/>
    </location>
</feature>
<evidence type="ECO:0000256" key="1">
    <source>
        <dbReference type="ARBA" id="ARBA00012513"/>
    </source>
</evidence>
<evidence type="ECO:0000256" key="8">
    <source>
        <dbReference type="ARBA" id="ARBA00048679"/>
    </source>
</evidence>
<dbReference type="InterPro" id="IPR011009">
    <property type="entry name" value="Kinase-like_dom_sf"/>
</dbReference>
<dbReference type="PANTHER" id="PTHR43895:SF32">
    <property type="entry name" value="SERINE_THREONINE-PROTEIN KINASE CHK1"/>
    <property type="match status" value="1"/>
</dbReference>
<evidence type="ECO:0000256" key="5">
    <source>
        <dbReference type="ARBA" id="ARBA00022777"/>
    </source>
</evidence>
<dbReference type="PROSITE" id="PS50011">
    <property type="entry name" value="PROTEIN_KINASE_DOM"/>
    <property type="match status" value="1"/>
</dbReference>
<proteinExistence type="predicted"/>
<dbReference type="PANTHER" id="PTHR43895">
    <property type="entry name" value="CALCIUM/CALMODULIN-DEPENDENT PROTEIN KINASE KINASE-RELATED"/>
    <property type="match status" value="1"/>
</dbReference>
<feature type="domain" description="Protein kinase" evidence="10">
    <location>
        <begin position="1"/>
        <end position="265"/>
    </location>
</feature>
<evidence type="ECO:0000256" key="3">
    <source>
        <dbReference type="ARBA" id="ARBA00022679"/>
    </source>
</evidence>
<gene>
    <name evidence="11" type="ORF">LGLO00237_LOCUS34213</name>
</gene>
<protein>
    <recommendedName>
        <fullName evidence="1">non-specific serine/threonine protein kinase</fullName>
        <ecNumber evidence="1">2.7.11.1</ecNumber>
    </recommendedName>
</protein>
<sequence length="659" mass="72865">MMTKEIKILQSLDHPNVIRVLEVLDNVPHNGTWCESCACSELKSTFNGTCANCQHDTCDHVEEVERRDVLMIVQELAAGGELFGLLTQGAFQEGLARFYFRQLIAGLEHCHMRKVIHRDLKPENLVLDAAFNLKIVDFGLAAYNGKGSGGIHHSGVGSQPYTAPEVYYNKELYNSQGYRGEPADVWSCAVILYVMLKGSPPFRRPLLKSIGNSPRLRRCPHFSALMRGKGYNKISTSAKEFLQKLFVIDPSKRLTIKQIKDDPWFRGPVPTSQQVARMVRHKAREVWMEQLKPEMAEVLEKFTRVHVEDEKVEKEEEVNMNPLRPGVSAPLQIPRRPHLSPSNSYISTPPKSIHGFGNSYFQSYAGESPTASPPFISASPVGTPGTPSTPFHLPSPSPDKAQLPAILNLASASQSSQVSHAAAPLSAPAMRTVSSRATQPNQGLSGIGRSLLGNPLDKPVDSEETKGQNYNPFEKMNTTMSMLQLHGRDDPSVKRGIPAPRLNPSTCVADDTKNNSEATIKVEHEHHTCSNEEPGEVSPTNLQTFGAESSSDLYTMEKFAVHTKLLTNGTVQEIICLLSSYFCAAPSMRCMDCVVDSGAHNGQAALHVAGKYGNYCLTCKIEITSEPQNRRGISFRRIQGNTLAFHKWFAETSQAIWNR</sequence>
<dbReference type="InterPro" id="IPR000719">
    <property type="entry name" value="Prot_kinase_dom"/>
</dbReference>
<dbReference type="EMBL" id="HBIV01049335">
    <property type="protein sequence ID" value="CAE0682425.1"/>
    <property type="molecule type" value="Transcribed_RNA"/>
</dbReference>
<dbReference type="GO" id="GO:0007165">
    <property type="term" value="P:signal transduction"/>
    <property type="evidence" value="ECO:0007669"/>
    <property type="project" value="TreeGrafter"/>
</dbReference>
<dbReference type="GO" id="GO:0005524">
    <property type="term" value="F:ATP binding"/>
    <property type="evidence" value="ECO:0007669"/>
    <property type="project" value="UniProtKB-KW"/>
</dbReference>
<name>A0A7S3ZGF4_9EUKA</name>
<evidence type="ECO:0000256" key="9">
    <source>
        <dbReference type="SAM" id="MobiDB-lite"/>
    </source>
</evidence>
<keyword evidence="5" id="KW-0418">Kinase</keyword>
<evidence type="ECO:0000259" key="10">
    <source>
        <dbReference type="PROSITE" id="PS50011"/>
    </source>
</evidence>
<dbReference type="PROSITE" id="PS00108">
    <property type="entry name" value="PROTEIN_KINASE_ST"/>
    <property type="match status" value="1"/>
</dbReference>
<dbReference type="AlphaFoldDB" id="A0A7S3ZGF4"/>
<comment type="catalytic activity">
    <reaction evidence="7">
        <text>L-threonyl-[protein] + ATP = O-phospho-L-threonyl-[protein] + ADP + H(+)</text>
        <dbReference type="Rhea" id="RHEA:46608"/>
        <dbReference type="Rhea" id="RHEA-COMP:11060"/>
        <dbReference type="Rhea" id="RHEA-COMP:11605"/>
        <dbReference type="ChEBI" id="CHEBI:15378"/>
        <dbReference type="ChEBI" id="CHEBI:30013"/>
        <dbReference type="ChEBI" id="CHEBI:30616"/>
        <dbReference type="ChEBI" id="CHEBI:61977"/>
        <dbReference type="ChEBI" id="CHEBI:456216"/>
        <dbReference type="EC" id="2.7.11.1"/>
    </reaction>
</comment>
<feature type="compositionally biased region" description="Low complexity" evidence="9">
    <location>
        <begin position="379"/>
        <end position="390"/>
    </location>
</feature>
<feature type="compositionally biased region" description="Polar residues" evidence="9">
    <location>
        <begin position="435"/>
        <end position="444"/>
    </location>
</feature>
<dbReference type="GO" id="GO:0004674">
    <property type="term" value="F:protein serine/threonine kinase activity"/>
    <property type="evidence" value="ECO:0007669"/>
    <property type="project" value="UniProtKB-KW"/>
</dbReference>
<keyword evidence="2" id="KW-0723">Serine/threonine-protein kinase</keyword>